<gene>
    <name evidence="2" type="ORF">FDY95_16100</name>
</gene>
<feature type="domain" description="Carboxymuconolactone decarboxylase-like" evidence="1">
    <location>
        <begin position="14"/>
        <end position="94"/>
    </location>
</feature>
<dbReference type="InterPro" id="IPR003779">
    <property type="entry name" value="CMD-like"/>
</dbReference>
<evidence type="ECO:0000313" key="2">
    <source>
        <dbReference type="EMBL" id="TLM91117.1"/>
    </source>
</evidence>
<protein>
    <submittedName>
        <fullName evidence="2">Carboxymuconolactone decarboxylase family protein</fullName>
    </submittedName>
</protein>
<keyword evidence="3" id="KW-1185">Reference proteome</keyword>
<evidence type="ECO:0000313" key="3">
    <source>
        <dbReference type="Proteomes" id="UP000305517"/>
    </source>
</evidence>
<organism evidence="2 3">
    <name type="scientific">Hymenobacter jeollabukensis</name>
    <dbReference type="NCBI Taxonomy" id="2025313"/>
    <lineage>
        <taxon>Bacteria</taxon>
        <taxon>Pseudomonadati</taxon>
        <taxon>Bacteroidota</taxon>
        <taxon>Cytophagia</taxon>
        <taxon>Cytophagales</taxon>
        <taxon>Hymenobacteraceae</taxon>
        <taxon>Hymenobacter</taxon>
    </lineage>
</organism>
<dbReference type="Pfam" id="PF02627">
    <property type="entry name" value="CMD"/>
    <property type="match status" value="1"/>
</dbReference>
<dbReference type="RefSeq" id="WP_138079292.1">
    <property type="nucleotide sequence ID" value="NZ_VAJM01000008.1"/>
</dbReference>
<dbReference type="AlphaFoldDB" id="A0A5R8WMY7"/>
<name>A0A5R8WMY7_9BACT</name>
<dbReference type="PANTHER" id="PTHR34846">
    <property type="entry name" value="4-CARBOXYMUCONOLACTONE DECARBOXYLASE FAMILY PROTEIN (AFU_ORTHOLOGUE AFUA_6G11590)"/>
    <property type="match status" value="1"/>
</dbReference>
<evidence type="ECO:0000259" key="1">
    <source>
        <dbReference type="Pfam" id="PF02627"/>
    </source>
</evidence>
<dbReference type="GO" id="GO:0051920">
    <property type="term" value="F:peroxiredoxin activity"/>
    <property type="evidence" value="ECO:0007669"/>
    <property type="project" value="InterPro"/>
</dbReference>
<dbReference type="PANTHER" id="PTHR34846:SF10">
    <property type="entry name" value="CYTOPLASMIC PROTEIN"/>
    <property type="match status" value="1"/>
</dbReference>
<dbReference type="OrthoDB" id="9801997at2"/>
<dbReference type="InterPro" id="IPR029032">
    <property type="entry name" value="AhpD-like"/>
</dbReference>
<dbReference type="Gene3D" id="1.20.1290.10">
    <property type="entry name" value="AhpD-like"/>
    <property type="match status" value="1"/>
</dbReference>
<dbReference type="Proteomes" id="UP000305517">
    <property type="component" value="Unassembled WGS sequence"/>
</dbReference>
<accession>A0A5R8WMY7</accession>
<sequence>MEKRVNIEAALPTVWKAMYNLSVSMAKTSLTPVQQELIKVRVSQINGCAFCLDMHSKEALRIGETPQRLLLLNAWRETDLFTAEEKAILAVAEEVTLIHQHGVSDATYQQAAQLFGPEVVAQIIVAAVLINTWNRIAVSTQLPVAH</sequence>
<comment type="caution">
    <text evidence="2">The sequence shown here is derived from an EMBL/GenBank/DDBJ whole genome shotgun (WGS) entry which is preliminary data.</text>
</comment>
<dbReference type="SUPFAM" id="SSF69118">
    <property type="entry name" value="AhpD-like"/>
    <property type="match status" value="1"/>
</dbReference>
<dbReference type="InterPro" id="IPR004675">
    <property type="entry name" value="AhpD_core"/>
</dbReference>
<dbReference type="EMBL" id="VAJM01000008">
    <property type="protein sequence ID" value="TLM91117.1"/>
    <property type="molecule type" value="Genomic_DNA"/>
</dbReference>
<proteinExistence type="predicted"/>
<reference evidence="2 3" key="1">
    <citation type="submission" date="2019-05" db="EMBL/GenBank/DDBJ databases">
        <title>Hymenobacter edaphi sp. nov., isolated from abandoned arsenic-contaminated farmland soil.</title>
        <authorList>
            <person name="Nie L."/>
        </authorList>
    </citation>
    <scope>NUCLEOTIDE SEQUENCE [LARGE SCALE GENOMIC DNA]</scope>
    <source>
        <strain evidence="2 3">1-3-3-8</strain>
    </source>
</reference>
<dbReference type="NCBIfam" id="TIGR00778">
    <property type="entry name" value="ahpD_dom"/>
    <property type="match status" value="1"/>
</dbReference>